<dbReference type="Proteomes" id="UP000799770">
    <property type="component" value="Unassembled WGS sequence"/>
</dbReference>
<keyword evidence="2" id="KW-0808">Transferase</keyword>
<dbReference type="CDD" id="cd02440">
    <property type="entry name" value="AdoMet_MTases"/>
    <property type="match status" value="1"/>
</dbReference>
<dbReference type="Pfam" id="PF13649">
    <property type="entry name" value="Methyltransf_25"/>
    <property type="match status" value="1"/>
</dbReference>
<dbReference type="GO" id="GO:0032259">
    <property type="term" value="P:methylation"/>
    <property type="evidence" value="ECO:0007669"/>
    <property type="project" value="UniProtKB-KW"/>
</dbReference>
<keyword evidence="3" id="KW-1185">Reference proteome</keyword>
<evidence type="ECO:0000313" key="3">
    <source>
        <dbReference type="Proteomes" id="UP000799770"/>
    </source>
</evidence>
<dbReference type="EMBL" id="ML977377">
    <property type="protein sequence ID" value="KAF2105560.1"/>
    <property type="molecule type" value="Genomic_DNA"/>
</dbReference>
<dbReference type="InterPro" id="IPR029063">
    <property type="entry name" value="SAM-dependent_MTases_sf"/>
</dbReference>
<sequence>MPEKDITGGNPLLARVYAATTPAESRAAYEEWAATYDDDMVKEEYVAPGICAAAIEKYSGIDGMYDFRAILDAGCGTGRCGLELRKLGAKTIDGVDYSPGMLSIAQKTNTYRALNTADLSKSIPQIEDESYDAVICVGTLTQGHVGPDPALGEFVRAVKKGGVVVATVLETIWESEGYEAEVGRLEREGKVEVVEKEVQSYRKSSGVGGRVLVLRKL</sequence>
<dbReference type="PANTHER" id="PTHR43464">
    <property type="entry name" value="METHYLTRANSFERASE"/>
    <property type="match status" value="1"/>
</dbReference>
<dbReference type="Gene3D" id="3.40.50.150">
    <property type="entry name" value="Vaccinia Virus protein VP39"/>
    <property type="match status" value="1"/>
</dbReference>
<protein>
    <submittedName>
        <fullName evidence="2">Methyltransferase domain-containing protein</fullName>
    </submittedName>
</protein>
<dbReference type="PANTHER" id="PTHR43464:SF23">
    <property type="entry name" value="JUVENILE HORMONE ACID O-METHYLTRANSFERASE"/>
    <property type="match status" value="1"/>
</dbReference>
<proteinExistence type="predicted"/>
<name>A0A6A5YF79_9PLEO</name>
<organism evidence="2 3">
    <name type="scientific">Lophiotrema nucula</name>
    <dbReference type="NCBI Taxonomy" id="690887"/>
    <lineage>
        <taxon>Eukaryota</taxon>
        <taxon>Fungi</taxon>
        <taxon>Dikarya</taxon>
        <taxon>Ascomycota</taxon>
        <taxon>Pezizomycotina</taxon>
        <taxon>Dothideomycetes</taxon>
        <taxon>Pleosporomycetidae</taxon>
        <taxon>Pleosporales</taxon>
        <taxon>Lophiotremataceae</taxon>
        <taxon>Lophiotrema</taxon>
    </lineage>
</organism>
<evidence type="ECO:0000259" key="1">
    <source>
        <dbReference type="Pfam" id="PF13649"/>
    </source>
</evidence>
<dbReference type="InterPro" id="IPR041698">
    <property type="entry name" value="Methyltransf_25"/>
</dbReference>
<gene>
    <name evidence="2" type="ORF">BDV96DRAFT_677378</name>
</gene>
<dbReference type="AlphaFoldDB" id="A0A6A5YF79"/>
<dbReference type="SUPFAM" id="SSF53335">
    <property type="entry name" value="S-adenosyl-L-methionine-dependent methyltransferases"/>
    <property type="match status" value="1"/>
</dbReference>
<evidence type="ECO:0000313" key="2">
    <source>
        <dbReference type="EMBL" id="KAF2105560.1"/>
    </source>
</evidence>
<feature type="domain" description="Methyltransferase" evidence="1">
    <location>
        <begin position="70"/>
        <end position="162"/>
    </location>
</feature>
<accession>A0A6A5YF79</accession>
<dbReference type="OrthoDB" id="66144at2759"/>
<dbReference type="GO" id="GO:0010420">
    <property type="term" value="F:polyprenyldihydroxybenzoate methyltransferase activity"/>
    <property type="evidence" value="ECO:0007669"/>
    <property type="project" value="TreeGrafter"/>
</dbReference>
<keyword evidence="2" id="KW-0489">Methyltransferase</keyword>
<reference evidence="2" key="1">
    <citation type="journal article" date="2020" name="Stud. Mycol.">
        <title>101 Dothideomycetes genomes: a test case for predicting lifestyles and emergence of pathogens.</title>
        <authorList>
            <person name="Haridas S."/>
            <person name="Albert R."/>
            <person name="Binder M."/>
            <person name="Bloem J."/>
            <person name="Labutti K."/>
            <person name="Salamov A."/>
            <person name="Andreopoulos B."/>
            <person name="Baker S."/>
            <person name="Barry K."/>
            <person name="Bills G."/>
            <person name="Bluhm B."/>
            <person name="Cannon C."/>
            <person name="Castanera R."/>
            <person name="Culley D."/>
            <person name="Daum C."/>
            <person name="Ezra D."/>
            <person name="Gonzalez J."/>
            <person name="Henrissat B."/>
            <person name="Kuo A."/>
            <person name="Liang C."/>
            <person name="Lipzen A."/>
            <person name="Lutzoni F."/>
            <person name="Magnuson J."/>
            <person name="Mondo S."/>
            <person name="Nolan M."/>
            <person name="Ohm R."/>
            <person name="Pangilinan J."/>
            <person name="Park H.-J."/>
            <person name="Ramirez L."/>
            <person name="Alfaro M."/>
            <person name="Sun H."/>
            <person name="Tritt A."/>
            <person name="Yoshinaga Y."/>
            <person name="Zwiers L.-H."/>
            <person name="Turgeon B."/>
            <person name="Goodwin S."/>
            <person name="Spatafora J."/>
            <person name="Crous P."/>
            <person name="Grigoriev I."/>
        </authorList>
    </citation>
    <scope>NUCLEOTIDE SEQUENCE</scope>
    <source>
        <strain evidence="2">CBS 627.86</strain>
    </source>
</reference>